<dbReference type="OrthoDB" id="199771at2759"/>
<dbReference type="EMBL" id="VVIM01000006">
    <property type="protein sequence ID" value="KAB0798420.1"/>
    <property type="molecule type" value="Genomic_DNA"/>
</dbReference>
<evidence type="ECO:0000259" key="1">
    <source>
        <dbReference type="Pfam" id="PF17832"/>
    </source>
</evidence>
<evidence type="ECO:0000259" key="3">
    <source>
        <dbReference type="Pfam" id="PF26292"/>
    </source>
</evidence>
<keyword evidence="5" id="KW-1185">Reference proteome</keyword>
<dbReference type="PANTHER" id="PTHR12217:SF4">
    <property type="entry name" value="EUKARYOTIC TRANSLATION INITIATION FACTOR 2D"/>
    <property type="match status" value="1"/>
</dbReference>
<dbReference type="Pfam" id="PF25304">
    <property type="entry name" value="WHD_eIF2D"/>
    <property type="match status" value="1"/>
</dbReference>
<evidence type="ECO:0000259" key="2">
    <source>
        <dbReference type="Pfam" id="PF25304"/>
    </source>
</evidence>
<dbReference type="InterPro" id="IPR057429">
    <property type="entry name" value="WH_eIF2D"/>
</dbReference>
<feature type="domain" description="Eukaryotic translation initiation factor 2D-like PUA RNA-binding" evidence="3">
    <location>
        <begin position="94"/>
        <end position="180"/>
    </location>
</feature>
<dbReference type="GO" id="GO:0003743">
    <property type="term" value="F:translation initiation factor activity"/>
    <property type="evidence" value="ECO:0007669"/>
    <property type="project" value="InterPro"/>
</dbReference>
<name>A0A5N4AM49_PHOPY</name>
<dbReference type="Proteomes" id="UP000327044">
    <property type="component" value="Unassembled WGS sequence"/>
</dbReference>
<dbReference type="InParanoid" id="A0A5N4AM49"/>
<dbReference type="InterPro" id="IPR041366">
    <property type="entry name" value="Pre-PUA"/>
</dbReference>
<evidence type="ECO:0000313" key="5">
    <source>
        <dbReference type="Proteomes" id="UP000327044"/>
    </source>
</evidence>
<protein>
    <submittedName>
        <fullName evidence="4">Uncharacterized protein</fullName>
    </submittedName>
</protein>
<proteinExistence type="predicted"/>
<dbReference type="InterPro" id="IPR048248">
    <property type="entry name" value="PUA_eIF2d-like"/>
</dbReference>
<feature type="domain" description="Pre-PUA" evidence="1">
    <location>
        <begin position="2"/>
        <end position="90"/>
    </location>
</feature>
<evidence type="ECO:0000313" key="4">
    <source>
        <dbReference type="EMBL" id="KAB0798420.1"/>
    </source>
</evidence>
<dbReference type="PANTHER" id="PTHR12217">
    <property type="entry name" value="EUKARYOTIC TRANSLATION INITIATION FACTOR 2D"/>
    <property type="match status" value="1"/>
</dbReference>
<gene>
    <name evidence="4" type="ORF">PPYR_09413</name>
</gene>
<comment type="caution">
    <text evidence="4">The sequence shown here is derived from an EMBL/GenBank/DDBJ whole genome shotgun (WGS) entry which is preliminary data.</text>
</comment>
<dbReference type="SUPFAM" id="SSF88697">
    <property type="entry name" value="PUA domain-like"/>
    <property type="match status" value="1"/>
</dbReference>
<accession>A0A5N4AM49</accession>
<dbReference type="FunCoup" id="A0A5N4AM49">
    <property type="interactions" value="1166"/>
</dbReference>
<dbReference type="InterPro" id="IPR039757">
    <property type="entry name" value="EIF2D"/>
</dbReference>
<dbReference type="InterPro" id="IPR015947">
    <property type="entry name" value="PUA-like_sf"/>
</dbReference>
<dbReference type="Pfam" id="PF26292">
    <property type="entry name" value="PUA_elF2D"/>
    <property type="match status" value="1"/>
</dbReference>
<dbReference type="Pfam" id="PF17832">
    <property type="entry name" value="Pre-PUA"/>
    <property type="match status" value="1"/>
</dbReference>
<reference evidence="4 5" key="1">
    <citation type="journal article" date="2018" name="Elife">
        <title>Firefly genomes illuminate parallel origins of bioluminescence in beetles.</title>
        <authorList>
            <person name="Fallon T.R."/>
            <person name="Lower S.E."/>
            <person name="Chang C.H."/>
            <person name="Bessho-Uehara M."/>
            <person name="Martin G.J."/>
            <person name="Bewick A.J."/>
            <person name="Behringer M."/>
            <person name="Debat H.J."/>
            <person name="Wong I."/>
            <person name="Day J.C."/>
            <person name="Suvorov A."/>
            <person name="Silva C.J."/>
            <person name="Stanger-Hall K.F."/>
            <person name="Hall D.W."/>
            <person name="Schmitz R.J."/>
            <person name="Nelson D.R."/>
            <person name="Lewis S.M."/>
            <person name="Shigenobu S."/>
            <person name="Bybee S.M."/>
            <person name="Larracuente A.M."/>
            <person name="Oba Y."/>
            <person name="Weng J.K."/>
        </authorList>
    </citation>
    <scope>NUCLEOTIDE SEQUENCE [LARGE SCALE GENOMIC DNA]</scope>
    <source>
        <strain evidence="4">1611_PpyrPB1</strain>
        <tissue evidence="4">Whole body</tissue>
    </source>
</reference>
<dbReference type="CDD" id="cd21156">
    <property type="entry name" value="PUA_eIF2d-like"/>
    <property type="match status" value="1"/>
</dbReference>
<organism evidence="4 5">
    <name type="scientific">Photinus pyralis</name>
    <name type="common">Common eastern firefly</name>
    <name type="synonym">Lampyris pyralis</name>
    <dbReference type="NCBI Taxonomy" id="7054"/>
    <lineage>
        <taxon>Eukaryota</taxon>
        <taxon>Metazoa</taxon>
        <taxon>Ecdysozoa</taxon>
        <taxon>Arthropoda</taxon>
        <taxon>Hexapoda</taxon>
        <taxon>Insecta</taxon>
        <taxon>Pterygota</taxon>
        <taxon>Neoptera</taxon>
        <taxon>Endopterygota</taxon>
        <taxon>Coleoptera</taxon>
        <taxon>Polyphaga</taxon>
        <taxon>Elateriformia</taxon>
        <taxon>Elateroidea</taxon>
        <taxon>Lampyridae</taxon>
        <taxon>Lampyrinae</taxon>
        <taxon>Photinus</taxon>
    </lineage>
</organism>
<dbReference type="GO" id="GO:0001731">
    <property type="term" value="P:formation of translation preinitiation complex"/>
    <property type="evidence" value="ECO:0007669"/>
    <property type="project" value="InterPro"/>
</dbReference>
<dbReference type="Gene3D" id="3.10.400.20">
    <property type="match status" value="1"/>
</dbReference>
<dbReference type="AlphaFoldDB" id="A0A5N4AM49"/>
<sequence length="556" mass="63567">MFTKPFQILRITRLKESEKEWYKNQLITLYPLITDYRFTNQFLCKSDYVEVIRIKNSSSIYVDVLVVNKQPMIFVYGQMFPTVYFLWEYPECLLAFTTYFSVVEKLHDGALLMLHGVAYPKFSHYYPTVPDFERNTPVCVNQTTNKAAVAVGVTIESSITLCKRKHRGKCVYIYHYFNDQLCTINNAQLLPLPEMGYPEWMKESMKSISNLSLPKERQVSIKSRISSGCVGTEKCVGTDNSVFIANEILQKAAMDKLLLRCFFTTIKYSKSLQLPISVNSFCETYIVRASPILDITKSSHGNFYNFIEQLSKEGVVSLGDDGGIAKINYAHRIVKSFVYDPDEVPNVLIIHDAPLMNVENCYTVTTPVLPIFQPFGFIPGSVILASEVQNYVNGYVKYYCLQNKDGASALVRVDTYLRLLLSKDVGQFVELEAIKTEVLKQMTKCYRLTIRGIPTVCKGELKRIKIWVGFLCTCKKVTIVMYLEKYRINVDDLARDCEVIDNKCIKVYKTICQTEDRLYINGNQVAVVYNVLIKKYGIPEKCIRAPSFGVTRGVTS</sequence>
<feature type="domain" description="eIF2D winged helix" evidence="2">
    <location>
        <begin position="255"/>
        <end position="327"/>
    </location>
</feature>